<dbReference type="PROSITE" id="PS50267">
    <property type="entry name" value="NA_NEUROTRAN_SYMP_3"/>
    <property type="match status" value="1"/>
</dbReference>
<dbReference type="GO" id="GO:0015175">
    <property type="term" value="F:neutral L-amino acid transmembrane transporter activity"/>
    <property type="evidence" value="ECO:0007669"/>
    <property type="project" value="TreeGrafter"/>
</dbReference>
<evidence type="ECO:0000256" key="2">
    <source>
        <dbReference type="ARBA" id="ARBA00022448"/>
    </source>
</evidence>
<feature type="binding site" evidence="6">
    <location>
        <position position="48"/>
    </location>
    <ligand>
        <name>Na(+)</name>
        <dbReference type="ChEBI" id="CHEBI:29101"/>
        <label>1</label>
    </ligand>
</feature>
<accession>A0A8C8IYL1</accession>
<keyword evidence="9" id="KW-1185">Reference proteome</keyword>
<evidence type="ECO:0000256" key="5">
    <source>
        <dbReference type="ARBA" id="ARBA00023136"/>
    </source>
</evidence>
<evidence type="ECO:0000256" key="6">
    <source>
        <dbReference type="PIRSR" id="PIRSR600175-1"/>
    </source>
</evidence>
<feature type="binding site" evidence="6">
    <location>
        <position position="55"/>
    </location>
    <ligand>
        <name>Na(+)</name>
        <dbReference type="ChEBI" id="CHEBI:29101"/>
        <label>1</label>
    </ligand>
</feature>
<dbReference type="GeneTree" id="ENSGT00940000154896"/>
<evidence type="ECO:0000256" key="7">
    <source>
        <dbReference type="SAM" id="Phobius"/>
    </source>
</evidence>
<dbReference type="GO" id="GO:0031526">
    <property type="term" value="C:brush border membrane"/>
    <property type="evidence" value="ECO:0007669"/>
    <property type="project" value="TreeGrafter"/>
</dbReference>
<feature type="transmembrane region" description="Helical" evidence="7">
    <location>
        <begin position="42"/>
        <end position="60"/>
    </location>
</feature>
<reference evidence="8" key="2">
    <citation type="submission" date="2025-09" db="UniProtKB">
        <authorList>
            <consortium name="Ensembl"/>
        </authorList>
    </citation>
    <scope>IDENTIFICATION</scope>
</reference>
<reference evidence="8" key="1">
    <citation type="submission" date="2025-08" db="UniProtKB">
        <authorList>
            <consortium name="Ensembl"/>
        </authorList>
    </citation>
    <scope>IDENTIFICATION</scope>
</reference>
<sequence length="144" mass="16044">MRLQLPNPGLEDRILSHEELDKLETDEAGKGDRPKWDNKTQYMLTCVGFCVGLGNVWRFPYLCQSHGGGRCCCAVVGLDGLWCGVVGWFVVWCGWMVCGVVWCGWMVCGVVWLDGLWCGVVGWAVMGLDCLWCDWMVCGVVGWG</sequence>
<proteinExistence type="predicted"/>
<gene>
    <name evidence="8" type="primary">ATG4A</name>
</gene>
<keyword evidence="4 7" id="KW-1133">Transmembrane helix</keyword>
<evidence type="ECO:0000256" key="4">
    <source>
        <dbReference type="ARBA" id="ARBA00022989"/>
    </source>
</evidence>
<dbReference type="PANTHER" id="PTHR11616">
    <property type="entry name" value="SODIUM/CHLORIDE DEPENDENT TRANSPORTER"/>
    <property type="match status" value="1"/>
</dbReference>
<dbReference type="SUPFAM" id="SSF161070">
    <property type="entry name" value="SNF-like"/>
    <property type="match status" value="1"/>
</dbReference>
<keyword evidence="2" id="KW-0813">Transport</keyword>
<keyword evidence="3 7" id="KW-0812">Transmembrane</keyword>
<evidence type="ECO:0000313" key="8">
    <source>
        <dbReference type="Ensembl" id="ENSOTSP00005083329.2"/>
    </source>
</evidence>
<dbReference type="Pfam" id="PF00209">
    <property type="entry name" value="SNF"/>
    <property type="match status" value="1"/>
</dbReference>
<dbReference type="GO" id="GO:0046872">
    <property type="term" value="F:metal ion binding"/>
    <property type="evidence" value="ECO:0007669"/>
    <property type="project" value="UniProtKB-KW"/>
</dbReference>
<dbReference type="PANTHER" id="PTHR11616:SF125">
    <property type="entry name" value="SODIUM-DEPENDENT NEUTRAL AMINO ACID TRANSPORTER B(0)AT1"/>
    <property type="match status" value="1"/>
</dbReference>
<dbReference type="InterPro" id="IPR037272">
    <property type="entry name" value="SNS_sf"/>
</dbReference>
<dbReference type="Ensembl" id="ENSOTST00005090454.2">
    <property type="protein sequence ID" value="ENSOTSP00005083329.2"/>
    <property type="gene ID" value="ENSOTSG00005039387.2"/>
</dbReference>
<evidence type="ECO:0000256" key="1">
    <source>
        <dbReference type="ARBA" id="ARBA00004141"/>
    </source>
</evidence>
<keyword evidence="5 7" id="KW-0472">Membrane</keyword>
<name>A0A8C8IYL1_ONCTS</name>
<comment type="subcellular location">
    <subcellularLocation>
        <location evidence="1">Membrane</location>
        <topology evidence="1">Multi-pass membrane protein</topology>
    </subcellularLocation>
</comment>
<dbReference type="InterPro" id="IPR000175">
    <property type="entry name" value="Na/ntran_symport"/>
</dbReference>
<protein>
    <submittedName>
        <fullName evidence="8">Uncharacterized protein</fullName>
    </submittedName>
</protein>
<keyword evidence="6" id="KW-0479">Metal-binding</keyword>
<keyword evidence="6" id="KW-0915">Sodium</keyword>
<dbReference type="GO" id="GO:0035725">
    <property type="term" value="P:sodium ion transmembrane transport"/>
    <property type="evidence" value="ECO:0007669"/>
    <property type="project" value="TreeGrafter"/>
</dbReference>
<evidence type="ECO:0000256" key="3">
    <source>
        <dbReference type="ARBA" id="ARBA00022692"/>
    </source>
</evidence>
<organism evidence="8 9">
    <name type="scientific">Oncorhynchus tshawytscha</name>
    <name type="common">Chinook salmon</name>
    <name type="synonym">Salmo tshawytscha</name>
    <dbReference type="NCBI Taxonomy" id="74940"/>
    <lineage>
        <taxon>Eukaryota</taxon>
        <taxon>Metazoa</taxon>
        <taxon>Chordata</taxon>
        <taxon>Craniata</taxon>
        <taxon>Vertebrata</taxon>
        <taxon>Euteleostomi</taxon>
        <taxon>Actinopterygii</taxon>
        <taxon>Neopterygii</taxon>
        <taxon>Teleostei</taxon>
        <taxon>Protacanthopterygii</taxon>
        <taxon>Salmoniformes</taxon>
        <taxon>Salmonidae</taxon>
        <taxon>Salmoninae</taxon>
        <taxon>Oncorhynchus</taxon>
    </lineage>
</organism>
<feature type="binding site" evidence="6">
    <location>
        <position position="51"/>
    </location>
    <ligand>
        <name>Na(+)</name>
        <dbReference type="ChEBI" id="CHEBI:29101"/>
        <label>1</label>
    </ligand>
</feature>
<dbReference type="AlphaFoldDB" id="A0A8C8IYL1"/>
<feature type="transmembrane region" description="Helical" evidence="7">
    <location>
        <begin position="89"/>
        <end position="113"/>
    </location>
</feature>
<dbReference type="Proteomes" id="UP000694402">
    <property type="component" value="Unassembled WGS sequence"/>
</dbReference>
<evidence type="ECO:0000313" key="9">
    <source>
        <dbReference type="Proteomes" id="UP000694402"/>
    </source>
</evidence>